<dbReference type="OrthoDB" id="10063988at2759"/>
<organism evidence="10 11">
    <name type="scientific">Magallana gigas</name>
    <name type="common">Pacific oyster</name>
    <name type="synonym">Crassostrea gigas</name>
    <dbReference type="NCBI Taxonomy" id="29159"/>
    <lineage>
        <taxon>Eukaryota</taxon>
        <taxon>Metazoa</taxon>
        <taxon>Spiralia</taxon>
        <taxon>Lophotrochozoa</taxon>
        <taxon>Mollusca</taxon>
        <taxon>Bivalvia</taxon>
        <taxon>Autobranchia</taxon>
        <taxon>Pteriomorphia</taxon>
        <taxon>Ostreida</taxon>
        <taxon>Ostreoidea</taxon>
        <taxon>Ostreidae</taxon>
        <taxon>Magallana</taxon>
    </lineage>
</organism>
<dbReference type="Proteomes" id="UP000005408">
    <property type="component" value="Unassembled WGS sequence"/>
</dbReference>
<evidence type="ECO:0000256" key="5">
    <source>
        <dbReference type="ARBA" id="ARBA00023180"/>
    </source>
</evidence>
<dbReference type="SMART" id="SM00181">
    <property type="entry name" value="EGF"/>
    <property type="match status" value="3"/>
</dbReference>
<name>A0A8W8IAJ0_MAGGI</name>
<keyword evidence="8" id="KW-0472">Membrane</keyword>
<dbReference type="AlphaFoldDB" id="A0A8W8IAJ0"/>
<dbReference type="Pfam" id="PF00008">
    <property type="entry name" value="EGF"/>
    <property type="match status" value="2"/>
</dbReference>
<sequence length="585" mass="65181">MAMKGSNVVVTFSFILALFGMSSSVFLGGTISWRENRNKIRYTYRMTYELGTGPCGLGCSERDIGKSTTSRQPFNETYWTCLKGCSNNVTGSDLNYIVTALGESPSWEQGENRFEQRMVDTRFTMSVTIPAILTNGGRFTLTTTIDTRVRNDTQSINASPIASLPPYTGLPFGCVSNVSLPVVDPDGDVIKCRWPEPAECGQNCNQLPEAYLDENSCNIYLNVTNRTGYAAGKRYLVSITVEDFPRYPIKLASTVLLPNQPISSIPIQFYIDIVSSSSQCRPSTTYDTSNFPDNSVASYSFMDFHNHVDFIFPVYISSTRSNATFVQSFSQHINTTILRNNSRGQHHIELYSKWRPIPQQLGENYLCVWGKDNEGVTSRKHCILGLIADSDECVSNPCHGSATCLNLYMTYACICPPGFKGINCQEKILCGENPCLNNSTCFSTPNTASCRCTKGFFGDFCQFEEQPCSSFPCKNGGKCSSFRGELNCKCQNNFVGPDCGSYIVHNDLIGTLKSPLYPPLLLVLVGTLLGWILLWICICVITKRLRAKIQPKVKDQKPSDINKRNTRRFRGPKGTHSEVRQSLDY</sequence>
<feature type="domain" description="EGF-like" evidence="9">
    <location>
        <begin position="464"/>
        <end position="500"/>
    </location>
</feature>
<feature type="disulfide bond" evidence="6">
    <location>
        <begin position="490"/>
        <end position="499"/>
    </location>
</feature>
<dbReference type="PROSITE" id="PS00022">
    <property type="entry name" value="EGF_1"/>
    <property type="match status" value="3"/>
</dbReference>
<evidence type="ECO:0000256" key="2">
    <source>
        <dbReference type="ARBA" id="ARBA00022729"/>
    </source>
</evidence>
<keyword evidence="4 6" id="KW-1015">Disulfide bond</keyword>
<dbReference type="FunFam" id="2.10.25.10:FF:000472">
    <property type="entry name" value="Uncharacterized protein, isoform A"/>
    <property type="match status" value="1"/>
</dbReference>
<dbReference type="Gene3D" id="2.10.25.10">
    <property type="entry name" value="Laminin"/>
    <property type="match status" value="3"/>
</dbReference>
<dbReference type="SMART" id="SM00179">
    <property type="entry name" value="EGF_CA"/>
    <property type="match status" value="2"/>
</dbReference>
<dbReference type="InterPro" id="IPR018097">
    <property type="entry name" value="EGF_Ca-bd_CS"/>
</dbReference>
<evidence type="ECO:0000256" key="8">
    <source>
        <dbReference type="SAM" id="Phobius"/>
    </source>
</evidence>
<protein>
    <recommendedName>
        <fullName evidence="9">EGF-like domain-containing protein</fullName>
    </recommendedName>
</protein>
<reference evidence="10" key="1">
    <citation type="submission" date="2022-08" db="UniProtKB">
        <authorList>
            <consortium name="EnsemblMetazoa"/>
        </authorList>
    </citation>
    <scope>IDENTIFICATION</scope>
    <source>
        <strain evidence="10">05x7-T-G4-1.051#20</strain>
    </source>
</reference>
<dbReference type="CDD" id="cd00054">
    <property type="entry name" value="EGF_CA"/>
    <property type="match status" value="2"/>
</dbReference>
<dbReference type="InterPro" id="IPR001881">
    <property type="entry name" value="EGF-like_Ca-bd_dom"/>
</dbReference>
<evidence type="ECO:0000256" key="4">
    <source>
        <dbReference type="ARBA" id="ARBA00023157"/>
    </source>
</evidence>
<evidence type="ECO:0000313" key="11">
    <source>
        <dbReference type="Proteomes" id="UP000005408"/>
    </source>
</evidence>
<feature type="disulfide bond" evidence="6">
    <location>
        <begin position="452"/>
        <end position="461"/>
    </location>
</feature>
<evidence type="ECO:0000313" key="10">
    <source>
        <dbReference type="EnsemblMetazoa" id="G13316.1:cds"/>
    </source>
</evidence>
<keyword evidence="8" id="KW-0812">Transmembrane</keyword>
<feature type="disulfide bond" evidence="6">
    <location>
        <begin position="415"/>
        <end position="424"/>
    </location>
</feature>
<evidence type="ECO:0000256" key="7">
    <source>
        <dbReference type="SAM" id="MobiDB-lite"/>
    </source>
</evidence>
<feature type="compositionally biased region" description="Basic and acidic residues" evidence="7">
    <location>
        <begin position="575"/>
        <end position="585"/>
    </location>
</feature>
<proteinExistence type="predicted"/>
<dbReference type="SUPFAM" id="SSF57196">
    <property type="entry name" value="EGF/Laminin"/>
    <property type="match status" value="3"/>
</dbReference>
<dbReference type="PROSITE" id="PS50026">
    <property type="entry name" value="EGF_3"/>
    <property type="match status" value="3"/>
</dbReference>
<dbReference type="PROSITE" id="PS00010">
    <property type="entry name" value="ASX_HYDROXYL"/>
    <property type="match status" value="1"/>
</dbReference>
<dbReference type="EnsemblMetazoa" id="G13316.1">
    <property type="protein sequence ID" value="G13316.1:cds"/>
    <property type="gene ID" value="G13316"/>
</dbReference>
<feature type="region of interest" description="Disordered" evidence="7">
    <location>
        <begin position="556"/>
        <end position="585"/>
    </location>
</feature>
<evidence type="ECO:0000256" key="3">
    <source>
        <dbReference type="ARBA" id="ARBA00022737"/>
    </source>
</evidence>
<dbReference type="InterPro" id="IPR000742">
    <property type="entry name" value="EGF"/>
</dbReference>
<dbReference type="OMA" id="CQFEEQP"/>
<feature type="transmembrane region" description="Helical" evidence="8">
    <location>
        <begin position="520"/>
        <end position="542"/>
    </location>
</feature>
<feature type="compositionally biased region" description="Basic residues" evidence="7">
    <location>
        <begin position="564"/>
        <end position="573"/>
    </location>
</feature>
<dbReference type="GO" id="GO:0005509">
    <property type="term" value="F:calcium ion binding"/>
    <property type="evidence" value="ECO:0007669"/>
    <property type="project" value="InterPro"/>
</dbReference>
<keyword evidence="11" id="KW-1185">Reference proteome</keyword>
<evidence type="ECO:0000256" key="1">
    <source>
        <dbReference type="ARBA" id="ARBA00022536"/>
    </source>
</evidence>
<comment type="caution">
    <text evidence="6">Lacks conserved residue(s) required for the propagation of feature annotation.</text>
</comment>
<dbReference type="InterPro" id="IPR051022">
    <property type="entry name" value="Notch_Cell-Fate_Det"/>
</dbReference>
<keyword evidence="3" id="KW-0677">Repeat</keyword>
<evidence type="ECO:0000256" key="6">
    <source>
        <dbReference type="PROSITE-ProRule" id="PRU00076"/>
    </source>
</evidence>
<evidence type="ECO:0000259" key="9">
    <source>
        <dbReference type="PROSITE" id="PS50026"/>
    </source>
</evidence>
<keyword evidence="5" id="KW-0325">Glycoprotein</keyword>
<dbReference type="InterPro" id="IPR000152">
    <property type="entry name" value="EGF-type_Asp/Asn_hydroxyl_site"/>
</dbReference>
<feature type="domain" description="EGF-like" evidence="9">
    <location>
        <begin position="426"/>
        <end position="462"/>
    </location>
</feature>
<dbReference type="PROSITE" id="PS01186">
    <property type="entry name" value="EGF_2"/>
    <property type="match status" value="2"/>
</dbReference>
<accession>A0A8W8IAJ0</accession>
<keyword evidence="2" id="KW-0732">Signal</keyword>
<keyword evidence="8" id="KW-1133">Transmembrane helix</keyword>
<dbReference type="PROSITE" id="PS01187">
    <property type="entry name" value="EGF_CA"/>
    <property type="match status" value="1"/>
</dbReference>
<feature type="domain" description="EGF-like" evidence="9">
    <location>
        <begin position="389"/>
        <end position="425"/>
    </location>
</feature>
<dbReference type="PANTHER" id="PTHR24049">
    <property type="entry name" value="CRUMBS FAMILY MEMBER"/>
    <property type="match status" value="1"/>
</dbReference>
<keyword evidence="1 6" id="KW-0245">EGF-like domain</keyword>